<dbReference type="PANTHER" id="PTHR24379:SF121">
    <property type="entry name" value="C2H2-TYPE DOMAIN-CONTAINING PROTEIN"/>
    <property type="match status" value="1"/>
</dbReference>
<gene>
    <name evidence="8" type="ORF">g.8773</name>
</gene>
<keyword evidence="3 5" id="KW-0863">Zinc-finger</keyword>
<keyword evidence="2" id="KW-0677">Repeat</keyword>
<dbReference type="OrthoDB" id="8117402at2759"/>
<keyword evidence="4" id="KW-0862">Zinc</keyword>
<evidence type="ECO:0000313" key="8">
    <source>
        <dbReference type="EMBL" id="JAT85471.1"/>
    </source>
</evidence>
<feature type="domain" description="C2H2-type" evidence="7">
    <location>
        <begin position="310"/>
        <end position="338"/>
    </location>
</feature>
<dbReference type="PROSITE" id="PS00028">
    <property type="entry name" value="ZINC_FINGER_C2H2_1"/>
    <property type="match status" value="6"/>
</dbReference>
<feature type="domain" description="C2H2-type" evidence="7">
    <location>
        <begin position="225"/>
        <end position="252"/>
    </location>
</feature>
<dbReference type="FunFam" id="3.30.160.60:FF:000446">
    <property type="entry name" value="Zinc finger protein"/>
    <property type="match status" value="1"/>
</dbReference>
<dbReference type="InterPro" id="IPR013087">
    <property type="entry name" value="Znf_C2H2_type"/>
</dbReference>
<feature type="domain" description="C2H2-type" evidence="7">
    <location>
        <begin position="339"/>
        <end position="368"/>
    </location>
</feature>
<feature type="non-terminal residue" evidence="8">
    <location>
        <position position="1"/>
    </location>
</feature>
<dbReference type="Pfam" id="PF00096">
    <property type="entry name" value="zf-C2H2"/>
    <property type="match status" value="2"/>
</dbReference>
<evidence type="ECO:0000256" key="4">
    <source>
        <dbReference type="ARBA" id="ARBA00022833"/>
    </source>
</evidence>
<accession>A0A1E1WF45</accession>
<keyword evidence="1" id="KW-0479">Metal-binding</keyword>
<dbReference type="Pfam" id="PF13894">
    <property type="entry name" value="zf-C2H2_4"/>
    <property type="match status" value="1"/>
</dbReference>
<evidence type="ECO:0000256" key="1">
    <source>
        <dbReference type="ARBA" id="ARBA00022723"/>
    </source>
</evidence>
<feature type="compositionally biased region" description="Basic and acidic residues" evidence="6">
    <location>
        <begin position="187"/>
        <end position="196"/>
    </location>
</feature>
<evidence type="ECO:0000256" key="3">
    <source>
        <dbReference type="ARBA" id="ARBA00022771"/>
    </source>
</evidence>
<feature type="domain" description="C2H2-type" evidence="7">
    <location>
        <begin position="281"/>
        <end position="304"/>
    </location>
</feature>
<protein>
    <recommendedName>
        <fullName evidence="7">C2H2-type domain-containing protein</fullName>
    </recommendedName>
</protein>
<dbReference type="AlphaFoldDB" id="A0A1E1WF45"/>
<organism evidence="8">
    <name type="scientific">Pectinophora gossypiella</name>
    <name type="common">Cotton pink bollworm</name>
    <name type="synonym">Depressaria gossypiella</name>
    <dbReference type="NCBI Taxonomy" id="13191"/>
    <lineage>
        <taxon>Eukaryota</taxon>
        <taxon>Metazoa</taxon>
        <taxon>Ecdysozoa</taxon>
        <taxon>Arthropoda</taxon>
        <taxon>Hexapoda</taxon>
        <taxon>Insecta</taxon>
        <taxon>Pterygota</taxon>
        <taxon>Neoptera</taxon>
        <taxon>Endopterygota</taxon>
        <taxon>Lepidoptera</taxon>
        <taxon>Glossata</taxon>
        <taxon>Ditrysia</taxon>
        <taxon>Gelechioidea</taxon>
        <taxon>Gelechiidae</taxon>
        <taxon>Apatetrinae</taxon>
        <taxon>Pectinophora</taxon>
    </lineage>
</organism>
<proteinExistence type="predicted"/>
<evidence type="ECO:0000256" key="2">
    <source>
        <dbReference type="ARBA" id="ARBA00022737"/>
    </source>
</evidence>
<dbReference type="GO" id="GO:0005634">
    <property type="term" value="C:nucleus"/>
    <property type="evidence" value="ECO:0007669"/>
    <property type="project" value="UniProtKB-ARBA"/>
</dbReference>
<dbReference type="GO" id="GO:0008270">
    <property type="term" value="F:zinc ion binding"/>
    <property type="evidence" value="ECO:0007669"/>
    <property type="project" value="UniProtKB-KW"/>
</dbReference>
<dbReference type="EMBL" id="GDQN01005583">
    <property type="protein sequence ID" value="JAT85471.1"/>
    <property type="molecule type" value="Transcribed_RNA"/>
</dbReference>
<feature type="region of interest" description="Disordered" evidence="6">
    <location>
        <begin position="187"/>
        <end position="212"/>
    </location>
</feature>
<dbReference type="SMART" id="SM00355">
    <property type="entry name" value="ZnF_C2H2"/>
    <property type="match status" value="6"/>
</dbReference>
<feature type="domain" description="C2H2-type" evidence="7">
    <location>
        <begin position="252"/>
        <end position="280"/>
    </location>
</feature>
<evidence type="ECO:0000256" key="5">
    <source>
        <dbReference type="PROSITE-ProRule" id="PRU00042"/>
    </source>
</evidence>
<dbReference type="Gene3D" id="3.30.160.60">
    <property type="entry name" value="Classic Zinc Finger"/>
    <property type="match status" value="3"/>
</dbReference>
<dbReference type="SUPFAM" id="SSF57667">
    <property type="entry name" value="beta-beta-alpha zinc fingers"/>
    <property type="match status" value="4"/>
</dbReference>
<name>A0A1E1WF45_PECGO</name>
<evidence type="ECO:0000259" key="7">
    <source>
        <dbReference type="PROSITE" id="PS50157"/>
    </source>
</evidence>
<dbReference type="PANTHER" id="PTHR24379">
    <property type="entry name" value="KRAB AND ZINC FINGER DOMAIN-CONTAINING"/>
    <property type="match status" value="1"/>
</dbReference>
<dbReference type="PROSITE" id="PS50157">
    <property type="entry name" value="ZINC_FINGER_C2H2_2"/>
    <property type="match status" value="6"/>
</dbReference>
<dbReference type="InterPro" id="IPR036236">
    <property type="entry name" value="Znf_C2H2_sf"/>
</dbReference>
<reference evidence="8" key="1">
    <citation type="submission" date="2015-09" db="EMBL/GenBank/DDBJ databases">
        <title>De novo assembly of Pectinophora gossypiella (Pink Bollworm) gut transcriptome.</title>
        <authorList>
            <person name="Tassone E.E."/>
        </authorList>
    </citation>
    <scope>NUCLEOTIDE SEQUENCE</scope>
</reference>
<feature type="domain" description="C2H2-type" evidence="7">
    <location>
        <begin position="369"/>
        <end position="396"/>
    </location>
</feature>
<evidence type="ECO:0000256" key="6">
    <source>
        <dbReference type="SAM" id="MobiDB-lite"/>
    </source>
</evidence>
<sequence length="416" mass="48045">FPLLFSIGIDIEIIFIFVQLTDSSYFKFKKDMEVATSDCISCLGDENLFNIFDTHECQGKEEVYVVMLKSCFDITIQEESGINGMCEKCILKLREAYYLKNNIINSVKVLSNRVTTEIDMSFPSMDDAQSSNDGYYDEDDLEIQLDPETGDMFYIVVQNDGSNKTENDTRLHNKQGETNFEKVKENHIGNLEKQDGGSKQQRKTRSKEVKGEIDENISEKNATSHVCEKCGKTFLSPRHVSKHMLTHADGPHVCQYCGMVFSKLNTKNAHVWRVHNTKEPYVCGKCGQRFTTFHKRLNHLLHIHGVTAEYPCPYCEKTFPYSAPRSKHVRSVHLNIRNHKCTECNMAFFKRRALYGHMATKHGIGEKPNKCPICSKSFFRTNTLKFHMKRHEEKKRKAKQLEVEYNYNHTGVMVIL</sequence>